<accession>A0ABR1Y8R5</accession>
<name>A0ABR1Y8R5_9PEZI</name>
<gene>
    <name evidence="1" type="ORF">HDK90DRAFT_529489</name>
</gene>
<sequence length="338" mass="39666">MAPPQLKLNIDSTSELVVQQAFQEMLRFQYPDYTADESFRKIEMVPMEFLKMIFEWDTANVPMEKRWDCNVRMDCIGKDNAIYLRHTNRLQLDLAAKFSRELANKIMALGDQESLRPLDRFATDCVTSFDERLLLWDEGSYQYRQQCLTSFRDPDVVLKLETAKSEIVIEITDPTKRLLCPRLGEDYIKRMMHPTGTQRANVLYISINLEEDSPTASYTVWTGHWRKVKVGNHWLLKPQLLRYYTVFRNRKGEAVPDALQLRAQHILGTQCVDMTFPDRKELARARATPAVTIDHEELGRYLEYAEKRLVHRPLPHIGVRELQFEPLGFKEWPVPEEK</sequence>
<evidence type="ECO:0000313" key="1">
    <source>
        <dbReference type="EMBL" id="KAK8222745.1"/>
    </source>
</evidence>
<keyword evidence="2" id="KW-1185">Reference proteome</keyword>
<organism evidence="1 2">
    <name type="scientific">Phyllosticta capitalensis</name>
    <dbReference type="NCBI Taxonomy" id="121624"/>
    <lineage>
        <taxon>Eukaryota</taxon>
        <taxon>Fungi</taxon>
        <taxon>Dikarya</taxon>
        <taxon>Ascomycota</taxon>
        <taxon>Pezizomycotina</taxon>
        <taxon>Dothideomycetes</taxon>
        <taxon>Dothideomycetes incertae sedis</taxon>
        <taxon>Botryosphaeriales</taxon>
        <taxon>Phyllostictaceae</taxon>
        <taxon>Phyllosticta</taxon>
    </lineage>
</organism>
<comment type="caution">
    <text evidence="1">The sequence shown here is derived from an EMBL/GenBank/DDBJ whole genome shotgun (WGS) entry which is preliminary data.</text>
</comment>
<reference evidence="1 2" key="1">
    <citation type="submission" date="2024-04" db="EMBL/GenBank/DDBJ databases">
        <title>Phyllosticta paracitricarpa is synonymous to the EU quarantine fungus P. citricarpa based on phylogenomic analyses.</title>
        <authorList>
            <consortium name="Lawrence Berkeley National Laboratory"/>
            <person name="Van Ingen-Buijs V.A."/>
            <person name="Van Westerhoven A.C."/>
            <person name="Haridas S."/>
            <person name="Skiadas P."/>
            <person name="Martin F."/>
            <person name="Groenewald J.Z."/>
            <person name="Crous P.W."/>
            <person name="Seidl M.F."/>
        </authorList>
    </citation>
    <scope>NUCLEOTIDE SEQUENCE [LARGE SCALE GENOMIC DNA]</scope>
    <source>
        <strain evidence="1 2">CBS 123374</strain>
    </source>
</reference>
<evidence type="ECO:0000313" key="2">
    <source>
        <dbReference type="Proteomes" id="UP001492380"/>
    </source>
</evidence>
<dbReference type="Proteomes" id="UP001492380">
    <property type="component" value="Unassembled WGS sequence"/>
</dbReference>
<proteinExistence type="predicted"/>
<dbReference type="EMBL" id="JBBWRZ010000015">
    <property type="protein sequence ID" value="KAK8222745.1"/>
    <property type="molecule type" value="Genomic_DNA"/>
</dbReference>
<protein>
    <submittedName>
        <fullName evidence="1">Uncharacterized protein</fullName>
    </submittedName>
</protein>